<dbReference type="OrthoDB" id="539383at2759"/>
<dbReference type="KEGG" id="cre:CHLRE_10g444950v5"/>
<dbReference type="EMBL" id="CM008971">
    <property type="protein sequence ID" value="PNW77625.1"/>
    <property type="molecule type" value="Genomic_DNA"/>
</dbReference>
<proteinExistence type="predicted"/>
<name>A0A2K3DAQ9_CHLRE</name>
<reference evidence="2 3" key="1">
    <citation type="journal article" date="2007" name="Science">
        <title>The Chlamydomonas genome reveals the evolution of key animal and plant functions.</title>
        <authorList>
            <person name="Merchant S.S."/>
            <person name="Prochnik S.E."/>
            <person name="Vallon O."/>
            <person name="Harris E.H."/>
            <person name="Karpowicz S.J."/>
            <person name="Witman G.B."/>
            <person name="Terry A."/>
            <person name="Salamov A."/>
            <person name="Fritz-Laylin L.K."/>
            <person name="Marechal-Drouard L."/>
            <person name="Marshall W.F."/>
            <person name="Qu L.H."/>
            <person name="Nelson D.R."/>
            <person name="Sanderfoot A.A."/>
            <person name="Spalding M.H."/>
            <person name="Kapitonov V.V."/>
            <person name="Ren Q."/>
            <person name="Ferris P."/>
            <person name="Lindquist E."/>
            <person name="Shapiro H."/>
            <person name="Lucas S.M."/>
            <person name="Grimwood J."/>
            <person name="Schmutz J."/>
            <person name="Cardol P."/>
            <person name="Cerutti H."/>
            <person name="Chanfreau G."/>
            <person name="Chen C.L."/>
            <person name="Cognat V."/>
            <person name="Croft M.T."/>
            <person name="Dent R."/>
            <person name="Dutcher S."/>
            <person name="Fernandez E."/>
            <person name="Fukuzawa H."/>
            <person name="Gonzalez-Ballester D."/>
            <person name="Gonzalez-Halphen D."/>
            <person name="Hallmann A."/>
            <person name="Hanikenne M."/>
            <person name="Hippler M."/>
            <person name="Inwood W."/>
            <person name="Jabbari K."/>
            <person name="Kalanon M."/>
            <person name="Kuras R."/>
            <person name="Lefebvre P.A."/>
            <person name="Lemaire S.D."/>
            <person name="Lobanov A.V."/>
            <person name="Lohr M."/>
            <person name="Manuell A."/>
            <person name="Meier I."/>
            <person name="Mets L."/>
            <person name="Mittag M."/>
            <person name="Mittelmeier T."/>
            <person name="Moroney J.V."/>
            <person name="Moseley J."/>
            <person name="Napoli C."/>
            <person name="Nedelcu A.M."/>
            <person name="Niyogi K."/>
            <person name="Novoselov S.V."/>
            <person name="Paulsen I.T."/>
            <person name="Pazour G."/>
            <person name="Purton S."/>
            <person name="Ral J.P."/>
            <person name="Riano-Pachon D.M."/>
            <person name="Riekhof W."/>
            <person name="Rymarquis L."/>
            <person name="Schroda M."/>
            <person name="Stern D."/>
            <person name="Umen J."/>
            <person name="Willows R."/>
            <person name="Wilson N."/>
            <person name="Zimmer S.L."/>
            <person name="Allmer J."/>
            <person name="Balk J."/>
            <person name="Bisova K."/>
            <person name="Chen C.J."/>
            <person name="Elias M."/>
            <person name="Gendler K."/>
            <person name="Hauser C."/>
            <person name="Lamb M.R."/>
            <person name="Ledford H."/>
            <person name="Long J.C."/>
            <person name="Minagawa J."/>
            <person name="Page M.D."/>
            <person name="Pan J."/>
            <person name="Pootakham W."/>
            <person name="Roje S."/>
            <person name="Rose A."/>
            <person name="Stahlberg E."/>
            <person name="Terauchi A.M."/>
            <person name="Yang P."/>
            <person name="Ball S."/>
            <person name="Bowler C."/>
            <person name="Dieckmann C.L."/>
            <person name="Gladyshev V.N."/>
            <person name="Green P."/>
            <person name="Jorgensen R."/>
            <person name="Mayfield S."/>
            <person name="Mueller-Roeber B."/>
            <person name="Rajamani S."/>
            <person name="Sayre R.T."/>
            <person name="Brokstein P."/>
            <person name="Dubchak I."/>
            <person name="Goodstein D."/>
            <person name="Hornick L."/>
            <person name="Huang Y.W."/>
            <person name="Jhaveri J."/>
            <person name="Luo Y."/>
            <person name="Martinez D."/>
            <person name="Ngau W.C."/>
            <person name="Otillar B."/>
            <person name="Poliakov A."/>
            <person name="Porter A."/>
            <person name="Szajkowski L."/>
            <person name="Werner G."/>
            <person name="Zhou K."/>
            <person name="Grigoriev I.V."/>
            <person name="Rokhsar D.S."/>
            <person name="Grossman A.R."/>
        </authorList>
    </citation>
    <scope>NUCLEOTIDE SEQUENCE [LARGE SCALE GENOMIC DNA]</scope>
    <source>
        <strain evidence="3">CC-503</strain>
    </source>
</reference>
<keyword evidence="3" id="KW-1185">Reference proteome</keyword>
<dbReference type="ExpressionAtlas" id="A0A2K3DAQ9">
    <property type="expression patterns" value="baseline"/>
</dbReference>
<evidence type="ECO:0000313" key="2">
    <source>
        <dbReference type="EMBL" id="PNW77625.1"/>
    </source>
</evidence>
<feature type="coiled-coil region" evidence="1">
    <location>
        <begin position="278"/>
        <end position="305"/>
    </location>
</feature>
<gene>
    <name evidence="2" type="ORF">CHLRE_10g444950v5</name>
</gene>
<accession>A0A2K3DAQ9</accession>
<dbReference type="PaxDb" id="3055-EDP05579"/>
<evidence type="ECO:0000313" key="3">
    <source>
        <dbReference type="Proteomes" id="UP000006906"/>
    </source>
</evidence>
<dbReference type="Gramene" id="PNW77625">
    <property type="protein sequence ID" value="PNW77625"/>
    <property type="gene ID" value="CHLRE_10g444950v5"/>
</dbReference>
<dbReference type="GeneID" id="5715981"/>
<keyword evidence="1" id="KW-0175">Coiled coil</keyword>
<organism evidence="2 3">
    <name type="scientific">Chlamydomonas reinhardtii</name>
    <name type="common">Chlamydomonas smithii</name>
    <dbReference type="NCBI Taxonomy" id="3055"/>
    <lineage>
        <taxon>Eukaryota</taxon>
        <taxon>Viridiplantae</taxon>
        <taxon>Chlorophyta</taxon>
        <taxon>core chlorophytes</taxon>
        <taxon>Chlorophyceae</taxon>
        <taxon>CS clade</taxon>
        <taxon>Chlamydomonadales</taxon>
        <taxon>Chlamydomonadaceae</taxon>
        <taxon>Chlamydomonas</taxon>
    </lineage>
</organism>
<dbReference type="OMA" id="QAEYHKE"/>
<dbReference type="RefSeq" id="XP_001690320.2">
    <property type="nucleotide sequence ID" value="XM_001690268.2"/>
</dbReference>
<evidence type="ECO:0000256" key="1">
    <source>
        <dbReference type="SAM" id="Coils"/>
    </source>
</evidence>
<dbReference type="InParanoid" id="A0A2K3DAQ9"/>
<protein>
    <submittedName>
        <fullName evidence="2">Uncharacterized protein</fullName>
    </submittedName>
</protein>
<dbReference type="Proteomes" id="UP000006906">
    <property type="component" value="Chromosome 10"/>
</dbReference>
<dbReference type="AlphaFoldDB" id="A0A2K3DAQ9"/>
<sequence length="349" mass="36186">MVPGQDPVIGEQLQKRASKGNELVQVNGFTFIRKRKTTAAAPADVAVDAAASAPVLLQPEAGGGAEPAVEQDAGPHQDTVVGSEELLDAAELQEDGGDAQPSSSGVQAERNVAAEVASLASFVPSQCPAGMAVTWMLEQALNLAVNADADSVDAAVAAQVLSRFRTGLDEQVAGAQQLLEAGSAEELQCYDALPGMVKQLCAGSRAAAGLRAKLAALEQEEAAWLQLQAKYPEAALAAALASRPAAASEAAAAAVPRVCLNDVLAAQRRADMQLGFQVEALGTMLDKAEQLVEQAQQACSLLQAEYHKENFQVYAHVNSPQVLVKILSQAVPPASALDFVPASQPSQYA</sequence>